<comment type="caution">
    <text evidence="1">The sequence shown here is derived from an EMBL/GenBank/DDBJ whole genome shotgun (WGS) entry which is preliminary data.</text>
</comment>
<gene>
    <name evidence="1" type="ORF">B5F14_05580</name>
</gene>
<evidence type="ECO:0000313" key="1">
    <source>
        <dbReference type="EMBL" id="OUP60581.1"/>
    </source>
</evidence>
<dbReference type="Proteomes" id="UP000195447">
    <property type="component" value="Unassembled WGS sequence"/>
</dbReference>
<protein>
    <submittedName>
        <fullName evidence="1">Uncharacterized protein</fullName>
    </submittedName>
</protein>
<dbReference type="RefSeq" id="WP_035400645.1">
    <property type="nucleotide sequence ID" value="NZ_CABKSV010000030.1"/>
</dbReference>
<dbReference type="EMBL" id="NFKM01000009">
    <property type="protein sequence ID" value="OUP60581.1"/>
    <property type="molecule type" value="Genomic_DNA"/>
</dbReference>
<organism evidence="1 2">
    <name type="scientific">Faecalitalea cylindroides</name>
    <dbReference type="NCBI Taxonomy" id="39483"/>
    <lineage>
        <taxon>Bacteria</taxon>
        <taxon>Bacillati</taxon>
        <taxon>Bacillota</taxon>
        <taxon>Erysipelotrichia</taxon>
        <taxon>Erysipelotrichales</taxon>
        <taxon>Erysipelotrichaceae</taxon>
        <taxon>Faecalitalea</taxon>
    </lineage>
</organism>
<accession>A0A1Y4LZT8</accession>
<dbReference type="InterPro" id="IPR053842">
    <property type="entry name" value="NikA-like"/>
</dbReference>
<sequence length="115" mass="13597">MRNRKRTHRVEVAMNDHEYKKFLESVERCGMTKQAYLLFLINNRIPQPRPKKDFYDMIKQLRIIGNNINQICVVAHRTGSIDEVKFKQCQDELNQKILEIRSAVLLPIKVEDGNN</sequence>
<keyword evidence="2" id="KW-1185">Reference proteome</keyword>
<reference evidence="2" key="1">
    <citation type="submission" date="2017-04" db="EMBL/GenBank/DDBJ databases">
        <title>Function of individual gut microbiota members based on whole genome sequencing of pure cultures obtained from chicken caecum.</title>
        <authorList>
            <person name="Medvecky M."/>
            <person name="Cejkova D."/>
            <person name="Polansky O."/>
            <person name="Karasova D."/>
            <person name="Kubasova T."/>
            <person name="Cizek A."/>
            <person name="Rychlik I."/>
        </authorList>
    </citation>
    <scope>NUCLEOTIDE SEQUENCE [LARGE SCALE GENOMIC DNA]</scope>
    <source>
        <strain evidence="2">An178</strain>
    </source>
</reference>
<evidence type="ECO:0000313" key="2">
    <source>
        <dbReference type="Proteomes" id="UP000195447"/>
    </source>
</evidence>
<name>A0A1Y4LZT8_9FIRM</name>
<dbReference type="AlphaFoldDB" id="A0A1Y4LZT8"/>
<dbReference type="Pfam" id="PF21983">
    <property type="entry name" value="NikA-like"/>
    <property type="match status" value="1"/>
</dbReference>
<proteinExistence type="predicted"/>